<evidence type="ECO:0000256" key="3">
    <source>
        <dbReference type="ARBA" id="ARBA00022722"/>
    </source>
</evidence>
<dbReference type="SUPFAM" id="SSF56672">
    <property type="entry name" value="DNA/RNA polymerases"/>
    <property type="match status" value="1"/>
</dbReference>
<keyword evidence="6" id="KW-0695">RNA-directed DNA polymerase</keyword>
<dbReference type="CDD" id="cd09274">
    <property type="entry name" value="RNase_HI_RT_Ty3"/>
    <property type="match status" value="1"/>
</dbReference>
<gene>
    <name evidence="8" type="primary">pol_851</name>
    <name evidence="8" type="ORF">CK203_095448</name>
</gene>
<evidence type="ECO:0000256" key="5">
    <source>
        <dbReference type="ARBA" id="ARBA00022801"/>
    </source>
</evidence>
<dbReference type="InterPro" id="IPR043502">
    <property type="entry name" value="DNA/RNA_pol_sf"/>
</dbReference>
<dbReference type="FunFam" id="3.10.20.370:FF:000001">
    <property type="entry name" value="Retrovirus-related Pol polyprotein from transposon 17.6-like protein"/>
    <property type="match status" value="1"/>
</dbReference>
<evidence type="ECO:0000256" key="1">
    <source>
        <dbReference type="ARBA" id="ARBA00022679"/>
    </source>
</evidence>
<protein>
    <submittedName>
        <fullName evidence="8">Retrovirus-related Pol polyprotein from transposon opus</fullName>
    </submittedName>
</protein>
<dbReference type="GO" id="GO:0004519">
    <property type="term" value="F:endonuclease activity"/>
    <property type="evidence" value="ECO:0007669"/>
    <property type="project" value="UniProtKB-KW"/>
</dbReference>
<feature type="domain" description="Reverse transcriptase RNase H-like" evidence="7">
    <location>
        <begin position="2"/>
        <end position="96"/>
    </location>
</feature>
<dbReference type="Proteomes" id="UP000288805">
    <property type="component" value="Unassembled WGS sequence"/>
</dbReference>
<keyword evidence="3" id="KW-0540">Nuclease</keyword>
<dbReference type="PANTHER" id="PTHR34072">
    <property type="entry name" value="ENZYMATIC POLYPROTEIN-RELATED"/>
    <property type="match status" value="1"/>
</dbReference>
<keyword evidence="1" id="KW-0808">Transferase</keyword>
<dbReference type="Gene3D" id="3.10.20.370">
    <property type="match status" value="1"/>
</dbReference>
<keyword evidence="4" id="KW-0255">Endonuclease</keyword>
<evidence type="ECO:0000259" key="7">
    <source>
        <dbReference type="Pfam" id="PF17917"/>
    </source>
</evidence>
<organism evidence="8 9">
    <name type="scientific">Vitis vinifera</name>
    <name type="common">Grape</name>
    <dbReference type="NCBI Taxonomy" id="29760"/>
    <lineage>
        <taxon>Eukaryota</taxon>
        <taxon>Viridiplantae</taxon>
        <taxon>Streptophyta</taxon>
        <taxon>Embryophyta</taxon>
        <taxon>Tracheophyta</taxon>
        <taxon>Spermatophyta</taxon>
        <taxon>Magnoliopsida</taxon>
        <taxon>eudicotyledons</taxon>
        <taxon>Gunneridae</taxon>
        <taxon>Pentapetalae</taxon>
        <taxon>rosids</taxon>
        <taxon>Vitales</taxon>
        <taxon>Vitaceae</taxon>
        <taxon>Viteae</taxon>
        <taxon>Vitis</taxon>
    </lineage>
</organism>
<name>A0A438CW26_VITVI</name>
<comment type="caution">
    <text evidence="8">The sequence shown here is derived from an EMBL/GenBank/DDBJ whole genome shotgun (WGS) entry which is preliminary data.</text>
</comment>
<evidence type="ECO:0000313" key="8">
    <source>
        <dbReference type="EMBL" id="RVW27398.1"/>
    </source>
</evidence>
<dbReference type="GO" id="GO:0016787">
    <property type="term" value="F:hydrolase activity"/>
    <property type="evidence" value="ECO:0007669"/>
    <property type="project" value="UniProtKB-KW"/>
</dbReference>
<dbReference type="AlphaFoldDB" id="A0A438CW26"/>
<dbReference type="InterPro" id="IPR041373">
    <property type="entry name" value="RT_RNaseH"/>
</dbReference>
<evidence type="ECO:0000256" key="6">
    <source>
        <dbReference type="ARBA" id="ARBA00022918"/>
    </source>
</evidence>
<reference evidence="8 9" key="1">
    <citation type="journal article" date="2018" name="PLoS Genet.">
        <title>Population sequencing reveals clonal diversity and ancestral inbreeding in the grapevine cultivar Chardonnay.</title>
        <authorList>
            <person name="Roach M.J."/>
            <person name="Johnson D.L."/>
            <person name="Bohlmann J."/>
            <person name="van Vuuren H.J."/>
            <person name="Jones S.J."/>
            <person name="Pretorius I.S."/>
            <person name="Schmidt S.A."/>
            <person name="Borneman A.R."/>
        </authorList>
    </citation>
    <scope>NUCLEOTIDE SEQUENCE [LARGE SCALE GENOMIC DNA]</scope>
    <source>
        <strain evidence="9">cv. Chardonnay</strain>
        <tissue evidence="8">Leaf</tissue>
    </source>
</reference>
<accession>A0A438CW26</accession>
<dbReference type="GO" id="GO:0003964">
    <property type="term" value="F:RNA-directed DNA polymerase activity"/>
    <property type="evidence" value="ECO:0007669"/>
    <property type="project" value="UniProtKB-KW"/>
</dbReference>
<evidence type="ECO:0000256" key="2">
    <source>
        <dbReference type="ARBA" id="ARBA00022695"/>
    </source>
</evidence>
<sequence>MCDSSDLAMGAVLGQREDGKPYVIYYASKTLNEAQRNYTTTEKELLAVVFALDKFRAYLVGSSIVVFTDHSALKYLLTKQDAKARLIRWILLLQEFNLQIRDKKGVENVVADHLSRLVIAHDSHGLPINDDFPEESLMSIDVAPWYSHIANFLVTGEVPKNSYESDPIRLLVALFSRMPTLCARDVIGVKGLDRLQDHSGMSPYRLVYGKACHLPVEIEYKAWWAIKKLNMDLTRAGLKRCLDLNELEEMRNDAYLNSKIAKARLKKWHDQLVNQKNLTKGQRVLLYDSKLHLFPGKLKSRWTGPFIIHEVHPNGVVEVFNPTGNQTFKVNGHRLKPFIEPYSTDKEEINLLEPHNSEGKQGIMD</sequence>
<dbReference type="Pfam" id="PF17917">
    <property type="entry name" value="RT_RNaseH"/>
    <property type="match status" value="1"/>
</dbReference>
<keyword evidence="5" id="KW-0378">Hydrolase</keyword>
<proteinExistence type="predicted"/>
<dbReference type="PANTHER" id="PTHR34072:SF57">
    <property type="entry name" value="RNA-DIRECTED DNA POLYMERASE"/>
    <property type="match status" value="1"/>
</dbReference>
<keyword evidence="2" id="KW-0548">Nucleotidyltransferase</keyword>
<evidence type="ECO:0000256" key="4">
    <source>
        <dbReference type="ARBA" id="ARBA00022759"/>
    </source>
</evidence>
<evidence type="ECO:0000313" key="9">
    <source>
        <dbReference type="Proteomes" id="UP000288805"/>
    </source>
</evidence>
<dbReference type="EMBL" id="QGNW01001952">
    <property type="protein sequence ID" value="RVW27398.1"/>
    <property type="molecule type" value="Genomic_DNA"/>
</dbReference>